<comment type="caution">
    <text evidence="1">The sequence shown here is derived from an EMBL/GenBank/DDBJ whole genome shotgun (WGS) entry which is preliminary data.</text>
</comment>
<sequence>MVGDQKKISFFIERFNDPIKKYEFLGGKKWSGMRM</sequence>
<gene>
    <name evidence="1" type="ORF">ACWI_09720</name>
</gene>
<dbReference type="Proteomes" id="UP000176244">
    <property type="component" value="Unassembled WGS sequence"/>
</dbReference>
<proteinExistence type="predicted"/>
<name>A0A1F2PL42_9FIRM</name>
<organism evidence="1 2">
    <name type="scientific">Acetobacterium wieringae</name>
    <dbReference type="NCBI Taxonomy" id="52694"/>
    <lineage>
        <taxon>Bacteria</taxon>
        <taxon>Bacillati</taxon>
        <taxon>Bacillota</taxon>
        <taxon>Clostridia</taxon>
        <taxon>Eubacteriales</taxon>
        <taxon>Eubacteriaceae</taxon>
        <taxon>Acetobacterium</taxon>
    </lineage>
</organism>
<evidence type="ECO:0000313" key="2">
    <source>
        <dbReference type="Proteomes" id="UP000176244"/>
    </source>
</evidence>
<reference evidence="1 2" key="1">
    <citation type="submission" date="2015-09" db="EMBL/GenBank/DDBJ databases">
        <title>Genome sequence of Acetobacterium wieringae DSM 1911.</title>
        <authorList>
            <person name="Poehlein A."/>
            <person name="Bengelsdorf F.R."/>
            <person name="Schiel-Bengelsdorf B."/>
            <person name="Duerre P."/>
            <person name="Daniel R."/>
        </authorList>
    </citation>
    <scope>NUCLEOTIDE SEQUENCE [LARGE SCALE GENOMIC DNA]</scope>
    <source>
        <strain evidence="1 2">DSM 1911</strain>
    </source>
</reference>
<accession>A0A1F2PL42</accession>
<dbReference type="AlphaFoldDB" id="A0A1F2PL42"/>
<evidence type="ECO:0000313" key="1">
    <source>
        <dbReference type="EMBL" id="OFV71472.1"/>
    </source>
</evidence>
<dbReference type="EMBL" id="LKEU01000020">
    <property type="protein sequence ID" value="OFV71472.1"/>
    <property type="molecule type" value="Genomic_DNA"/>
</dbReference>
<protein>
    <submittedName>
        <fullName evidence="1">Uncharacterized protein</fullName>
    </submittedName>
</protein>